<name>A0A6N4V3Y5_9MYCO</name>
<keyword evidence="2" id="KW-0812">Transmembrane</keyword>
<dbReference type="KEGG" id="malv:MALV_57120"/>
<evidence type="ECO:0000313" key="3">
    <source>
        <dbReference type="EMBL" id="BBX30587.1"/>
    </source>
</evidence>
<evidence type="ECO:0000256" key="2">
    <source>
        <dbReference type="SAM" id="Phobius"/>
    </source>
</evidence>
<reference evidence="3 4" key="1">
    <citation type="journal article" date="2019" name="Emerg. Microbes Infect.">
        <title>Comprehensive subspecies identification of 175 nontuberculous mycobacteria species based on 7547 genomic profiles.</title>
        <authorList>
            <person name="Matsumoto Y."/>
            <person name="Kinjo T."/>
            <person name="Motooka D."/>
            <person name="Nabeya D."/>
            <person name="Jung N."/>
            <person name="Uechi K."/>
            <person name="Horii T."/>
            <person name="Iida T."/>
            <person name="Fujita J."/>
            <person name="Nakamura S."/>
        </authorList>
    </citation>
    <scope>NUCLEOTIDE SEQUENCE [LARGE SCALE GENOMIC DNA]</scope>
    <source>
        <strain evidence="3 4">JCM 12272</strain>
        <plasmid evidence="3">pJCM12272</plasmid>
    </source>
</reference>
<keyword evidence="3" id="KW-0614">Plasmid</keyword>
<dbReference type="AlphaFoldDB" id="A0A6N4V3Y5"/>
<dbReference type="Proteomes" id="UP000466906">
    <property type="component" value="Plasmid pJCM12272"/>
</dbReference>
<feature type="transmembrane region" description="Helical" evidence="2">
    <location>
        <begin position="20"/>
        <end position="42"/>
    </location>
</feature>
<gene>
    <name evidence="3" type="ORF">MALV_57120</name>
</gene>
<accession>A0A6N4V3Y5</accession>
<protein>
    <submittedName>
        <fullName evidence="3">Uncharacterized protein</fullName>
    </submittedName>
</protein>
<keyword evidence="2" id="KW-1133">Transmembrane helix</keyword>
<feature type="region of interest" description="Disordered" evidence="1">
    <location>
        <begin position="67"/>
        <end position="89"/>
    </location>
</feature>
<proteinExistence type="predicted"/>
<geneLocation type="plasmid" evidence="3 4">
    <name>pJCM12272</name>
</geneLocation>
<evidence type="ECO:0000313" key="4">
    <source>
        <dbReference type="Proteomes" id="UP000466906"/>
    </source>
</evidence>
<organism evidence="3 4">
    <name type="scientific">Mycolicibacterium alvei</name>
    <dbReference type="NCBI Taxonomy" id="67081"/>
    <lineage>
        <taxon>Bacteria</taxon>
        <taxon>Bacillati</taxon>
        <taxon>Actinomycetota</taxon>
        <taxon>Actinomycetes</taxon>
        <taxon>Mycobacteriales</taxon>
        <taxon>Mycobacteriaceae</taxon>
        <taxon>Mycolicibacterium</taxon>
    </lineage>
</organism>
<evidence type="ECO:0000256" key="1">
    <source>
        <dbReference type="SAM" id="MobiDB-lite"/>
    </source>
</evidence>
<dbReference type="RefSeq" id="WP_088305701.1">
    <property type="nucleotide sequence ID" value="NZ_AP022566.1"/>
</dbReference>
<feature type="compositionally biased region" description="Polar residues" evidence="1">
    <location>
        <begin position="78"/>
        <end position="89"/>
    </location>
</feature>
<sequence length="89" mass="9985">MSSSENRFYNVREWWAATSTGGRVFIAGLLVVVAALLVWAMVPSAEQRRVDDCAKRMAAVSFSDKETHEETIQRSRDLCQTMSNQSDGQ</sequence>
<feature type="compositionally biased region" description="Basic and acidic residues" evidence="1">
    <location>
        <begin position="67"/>
        <end position="77"/>
    </location>
</feature>
<keyword evidence="2" id="KW-0472">Membrane</keyword>
<keyword evidence="4" id="KW-1185">Reference proteome</keyword>
<dbReference type="EMBL" id="AP022566">
    <property type="protein sequence ID" value="BBX30587.1"/>
    <property type="molecule type" value="Genomic_DNA"/>
</dbReference>